<dbReference type="Proteomes" id="UP000554965">
    <property type="component" value="Unassembled WGS sequence"/>
</dbReference>
<comment type="caution">
    <text evidence="1">The sequence shown here is derived from an EMBL/GenBank/DDBJ whole genome shotgun (WGS) entry which is preliminary data.</text>
</comment>
<reference evidence="1 2" key="1">
    <citation type="submission" date="2017-10" db="EMBL/GenBank/DDBJ databases">
        <authorList>
            <consortium name="Urmite Genomes"/>
        </authorList>
    </citation>
    <scope>NUCLEOTIDE SEQUENCE [LARGE SCALE GENOMIC DNA]</scope>
    <source>
        <strain evidence="1 2">FB-527</strain>
    </source>
</reference>
<sequence>MGYIRAGYPLRHSQIVNLAVGTRVLIILVMRCDLSLENVGG</sequence>
<protein>
    <submittedName>
        <fullName evidence="1">Uncharacterized protein</fullName>
    </submittedName>
</protein>
<keyword evidence="2" id="KW-1185">Reference proteome</keyword>
<accession>A0A7Z7IPN1</accession>
<dbReference type="AlphaFoldDB" id="A0A7Z7IPN1"/>
<proteinExistence type="predicted"/>
<organism evidence="1 2">
    <name type="scientific">Mycobacterium simulans</name>
    <dbReference type="NCBI Taxonomy" id="627089"/>
    <lineage>
        <taxon>Bacteria</taxon>
        <taxon>Bacillati</taxon>
        <taxon>Actinomycetota</taxon>
        <taxon>Actinomycetes</taxon>
        <taxon>Mycobacteriales</taxon>
        <taxon>Mycobacteriaceae</taxon>
        <taxon>Mycobacterium</taxon>
    </lineage>
</organism>
<evidence type="ECO:0000313" key="2">
    <source>
        <dbReference type="Proteomes" id="UP000554965"/>
    </source>
</evidence>
<dbReference type="EMBL" id="OCTY01000002">
    <property type="protein sequence ID" value="SOJ57513.1"/>
    <property type="molecule type" value="Genomic_DNA"/>
</dbReference>
<evidence type="ECO:0000313" key="1">
    <source>
        <dbReference type="EMBL" id="SOJ57513.1"/>
    </source>
</evidence>
<name>A0A7Z7IPN1_9MYCO</name>
<gene>
    <name evidence="1" type="ORF">MSIMFB_04991</name>
</gene>